<reference evidence="11 12" key="1">
    <citation type="submission" date="2019-07" db="EMBL/GenBank/DDBJ databases">
        <title>Whole genome shotgun sequence of Pseudonocardia sulfidoxydans NBRC 16205.</title>
        <authorList>
            <person name="Hosoyama A."/>
            <person name="Uohara A."/>
            <person name="Ohji S."/>
            <person name="Ichikawa N."/>
        </authorList>
    </citation>
    <scope>NUCLEOTIDE SEQUENCE [LARGE SCALE GENOMIC DNA]</scope>
    <source>
        <strain evidence="11 12">NBRC 16205</strain>
    </source>
</reference>
<feature type="transmembrane region" description="Helical" evidence="9">
    <location>
        <begin position="359"/>
        <end position="378"/>
    </location>
</feature>
<dbReference type="InterPro" id="IPR011701">
    <property type="entry name" value="MFS"/>
</dbReference>
<dbReference type="InterPro" id="IPR004638">
    <property type="entry name" value="EmrB-like"/>
</dbReference>
<dbReference type="InterPro" id="IPR008969">
    <property type="entry name" value="CarboxyPept-like_regulatory"/>
</dbReference>
<feature type="transmembrane region" description="Helical" evidence="9">
    <location>
        <begin position="99"/>
        <end position="122"/>
    </location>
</feature>
<evidence type="ECO:0000256" key="3">
    <source>
        <dbReference type="ARBA" id="ARBA00022448"/>
    </source>
</evidence>
<dbReference type="PROSITE" id="PS50850">
    <property type="entry name" value="MFS"/>
    <property type="match status" value="1"/>
</dbReference>
<feature type="region of interest" description="Disordered" evidence="8">
    <location>
        <begin position="624"/>
        <end position="660"/>
    </location>
</feature>
<gene>
    <name evidence="11" type="ORF">PSU4_53760</name>
</gene>
<dbReference type="Gene3D" id="2.60.40.10">
    <property type="entry name" value="Immunoglobulins"/>
    <property type="match status" value="1"/>
</dbReference>
<dbReference type="PANTHER" id="PTHR23501">
    <property type="entry name" value="MAJOR FACILITATOR SUPERFAMILY"/>
    <property type="match status" value="1"/>
</dbReference>
<evidence type="ECO:0000256" key="5">
    <source>
        <dbReference type="ARBA" id="ARBA00022692"/>
    </source>
</evidence>
<comment type="caution">
    <text evidence="11">The sequence shown here is derived from an EMBL/GenBank/DDBJ whole genome shotgun (WGS) entry which is preliminary data.</text>
</comment>
<dbReference type="InterPro" id="IPR036259">
    <property type="entry name" value="MFS_trans_sf"/>
</dbReference>
<feature type="region of interest" description="Disordered" evidence="8">
    <location>
        <begin position="921"/>
        <end position="957"/>
    </location>
</feature>
<evidence type="ECO:0000313" key="12">
    <source>
        <dbReference type="Proteomes" id="UP000321685"/>
    </source>
</evidence>
<feature type="transmembrane region" description="Helical" evidence="9">
    <location>
        <begin position="330"/>
        <end position="347"/>
    </location>
</feature>
<evidence type="ECO:0000313" key="11">
    <source>
        <dbReference type="EMBL" id="GEL26422.1"/>
    </source>
</evidence>
<dbReference type="SUPFAM" id="SSF49464">
    <property type="entry name" value="Carboxypeptidase regulatory domain-like"/>
    <property type="match status" value="2"/>
</dbReference>
<keyword evidence="4" id="KW-1003">Cell membrane</keyword>
<name>A0A511DNN0_9PSEU</name>
<accession>A0A511DNN0</accession>
<dbReference type="Gene3D" id="1.20.1720.10">
    <property type="entry name" value="Multidrug resistance protein D"/>
    <property type="match status" value="1"/>
</dbReference>
<feature type="transmembrane region" description="Helical" evidence="9">
    <location>
        <begin position="160"/>
        <end position="179"/>
    </location>
</feature>
<feature type="compositionally biased region" description="Low complexity" evidence="8">
    <location>
        <begin position="579"/>
        <end position="596"/>
    </location>
</feature>
<keyword evidence="6 9" id="KW-1133">Transmembrane helix</keyword>
<dbReference type="GO" id="GO:0022857">
    <property type="term" value="F:transmembrane transporter activity"/>
    <property type="evidence" value="ECO:0007669"/>
    <property type="project" value="InterPro"/>
</dbReference>
<evidence type="ECO:0000256" key="6">
    <source>
        <dbReference type="ARBA" id="ARBA00022989"/>
    </source>
</evidence>
<evidence type="ECO:0000256" key="1">
    <source>
        <dbReference type="ARBA" id="ARBA00004651"/>
    </source>
</evidence>
<dbReference type="FunFam" id="1.20.1720.10:FF:000004">
    <property type="entry name" value="EmrB/QacA family drug resistance transporter"/>
    <property type="match status" value="1"/>
</dbReference>
<feature type="transmembrane region" description="Helical" evidence="9">
    <location>
        <begin position="431"/>
        <end position="449"/>
    </location>
</feature>
<dbReference type="Pfam" id="PF13620">
    <property type="entry name" value="CarboxypepD_reg"/>
    <property type="match status" value="3"/>
</dbReference>
<keyword evidence="12" id="KW-1185">Reference proteome</keyword>
<feature type="transmembrane region" description="Helical" evidence="9">
    <location>
        <begin position="68"/>
        <end position="87"/>
    </location>
</feature>
<feature type="transmembrane region" description="Helical" evidence="9">
    <location>
        <begin position="390"/>
        <end position="410"/>
    </location>
</feature>
<dbReference type="NCBIfam" id="TIGR00711">
    <property type="entry name" value="efflux_EmrB"/>
    <property type="match status" value="1"/>
</dbReference>
<dbReference type="PANTHER" id="PTHR23501:SF197">
    <property type="entry name" value="COMD"/>
    <property type="match status" value="1"/>
</dbReference>
<dbReference type="SUPFAM" id="SSF103473">
    <property type="entry name" value="MFS general substrate transporter"/>
    <property type="match status" value="1"/>
</dbReference>
<comment type="similarity">
    <text evidence="2">Belongs to the major facilitator superfamily. TCR/Tet family.</text>
</comment>
<organism evidence="11 12">
    <name type="scientific">Pseudonocardia sulfidoxydans NBRC 16205</name>
    <dbReference type="NCBI Taxonomy" id="1223511"/>
    <lineage>
        <taxon>Bacteria</taxon>
        <taxon>Bacillati</taxon>
        <taxon>Actinomycetota</taxon>
        <taxon>Actinomycetes</taxon>
        <taxon>Pseudonocardiales</taxon>
        <taxon>Pseudonocardiaceae</taxon>
        <taxon>Pseudonocardia</taxon>
    </lineage>
</organism>
<feature type="region of interest" description="Disordered" evidence="8">
    <location>
        <begin position="1"/>
        <end position="24"/>
    </location>
</feature>
<evidence type="ECO:0000256" key="4">
    <source>
        <dbReference type="ARBA" id="ARBA00022475"/>
    </source>
</evidence>
<dbReference type="GO" id="GO:0005975">
    <property type="term" value="P:carbohydrate metabolic process"/>
    <property type="evidence" value="ECO:0007669"/>
    <property type="project" value="UniProtKB-ARBA"/>
</dbReference>
<dbReference type="InterPro" id="IPR020846">
    <property type="entry name" value="MFS_dom"/>
</dbReference>
<evidence type="ECO:0000256" key="9">
    <source>
        <dbReference type="SAM" id="Phobius"/>
    </source>
</evidence>
<dbReference type="Proteomes" id="UP000321685">
    <property type="component" value="Unassembled WGS sequence"/>
</dbReference>
<feature type="domain" description="Major facilitator superfamily (MFS) profile" evidence="10">
    <location>
        <begin position="34"/>
        <end position="549"/>
    </location>
</feature>
<feature type="transmembrane region" description="Helical" evidence="9">
    <location>
        <begin position="249"/>
        <end position="272"/>
    </location>
</feature>
<dbReference type="EMBL" id="BJVJ01000089">
    <property type="protein sequence ID" value="GEL26422.1"/>
    <property type="molecule type" value="Genomic_DNA"/>
</dbReference>
<keyword evidence="5 9" id="KW-0812">Transmembrane</keyword>
<sequence length="957" mass="97175">MSTEAVAPQQKAAGASAPPERSSGELSHKQIVTILVGLALGMFLAALDQTVVSTAIRTIADDLGGLSLQAWATTAFLITGTITTPLYGKLSDQFGRKPLFLFAISIFIVGSVLCTFATSMYSLAAFRAVQGLGAGGLFTLALTILGDIVPPRERARYQGYILAVFGTSSVIGPVIGGVLSGQATIAGIDGWRWIFLVNVPIGAVALVVVAKVLNLPHTKRSRRIDWPGAISLAICLVPLLIIAEQGREWGWGSTSAIVCYIVGAVGLALFLVAERFYGEDALVPLRLFRNAVFSVTGVAGFVIGMGMFGGIVLLPQFLQIVHGATPTESGFLMLPLVAGIMVASILSGQITSRTGKYKIFPVIGTALMVGAMLLLHFRVTVDIPLWELDLYMAMLGLGLGSCMQTLVLAVQNAVPARDMGVATASSTFFRQLGGTLGVAVFLSILFSTVTDKISDAFGAAQSDPTFMAAVADPAVQADPVNAPFFAALNGGADTSGVLNDSSFLQTIDPRLARPFLEGFSNSMTLTFLIVAFILVIAFVLVLFIKELPLRTMSGAQARAMEEAAGEGASVGAVTPTPLEAEAAPSSPAPTAASANGNGNGNGHNGNGLASGTVAAAVAAAAKGNGQGSRHALRPEPGAADPSVTAPMPVAATSTDGPGDGPAIEGTVRRADGAGLAGAVVTVTEPTGRQAARTTSDQAGEYRIGVPTGGTYLVVAASGAFQPHAAMVAVADRAVRHDVTLAGAGGLRGVVRVTDAQGQTRPVSGVAVTLIDVQGNVSAATVSDDLGRYLLAGVPDGQYTLTAAGTGYQPVATSVVLPGGNEVVQDVELPRRARLLGTVVAGSTGRGVPEALATLIDPSGNVVGSTVTDADGTFAFDDLAEGTYTITASGYAPTASVVQVTAGGASTTEIAFAAPVVAGSAPAAPAVAAQEPTSLGAPPPDLPAVPEEPGSPTGGRLR</sequence>
<keyword evidence="7 9" id="KW-0472">Membrane</keyword>
<feature type="region of interest" description="Disordered" evidence="8">
    <location>
        <begin position="579"/>
        <end position="607"/>
    </location>
</feature>
<evidence type="ECO:0000256" key="8">
    <source>
        <dbReference type="SAM" id="MobiDB-lite"/>
    </source>
</evidence>
<dbReference type="RefSeq" id="WP_147114385.1">
    <property type="nucleotide sequence ID" value="NZ_BJVJ01000089.1"/>
</dbReference>
<keyword evidence="3" id="KW-0813">Transport</keyword>
<feature type="transmembrane region" description="Helical" evidence="9">
    <location>
        <begin position="292"/>
        <end position="318"/>
    </location>
</feature>
<feature type="transmembrane region" description="Helical" evidence="9">
    <location>
        <begin position="128"/>
        <end position="148"/>
    </location>
</feature>
<dbReference type="InterPro" id="IPR013783">
    <property type="entry name" value="Ig-like_fold"/>
</dbReference>
<dbReference type="SUPFAM" id="SSF49478">
    <property type="entry name" value="Cna protein B-type domain"/>
    <property type="match status" value="1"/>
</dbReference>
<evidence type="ECO:0000256" key="2">
    <source>
        <dbReference type="ARBA" id="ARBA00007520"/>
    </source>
</evidence>
<dbReference type="Gene3D" id="2.60.40.1120">
    <property type="entry name" value="Carboxypeptidase-like, regulatory domain"/>
    <property type="match status" value="2"/>
</dbReference>
<evidence type="ECO:0000259" key="10">
    <source>
        <dbReference type="PROSITE" id="PS50850"/>
    </source>
</evidence>
<protein>
    <recommendedName>
        <fullName evidence="10">Major facilitator superfamily (MFS) profile domain-containing protein</fullName>
    </recommendedName>
</protein>
<comment type="subcellular location">
    <subcellularLocation>
        <location evidence="1">Cell membrane</location>
        <topology evidence="1">Multi-pass membrane protein</topology>
    </subcellularLocation>
</comment>
<dbReference type="AlphaFoldDB" id="A0A511DNN0"/>
<feature type="transmembrane region" description="Helical" evidence="9">
    <location>
        <begin position="224"/>
        <end position="243"/>
    </location>
</feature>
<dbReference type="Pfam" id="PF07690">
    <property type="entry name" value="MFS_1"/>
    <property type="match status" value="1"/>
</dbReference>
<dbReference type="Gene3D" id="1.20.1250.20">
    <property type="entry name" value="MFS general substrate transporter like domains"/>
    <property type="match status" value="1"/>
</dbReference>
<feature type="transmembrane region" description="Helical" evidence="9">
    <location>
        <begin position="31"/>
        <end position="56"/>
    </location>
</feature>
<feature type="transmembrane region" description="Helical" evidence="9">
    <location>
        <begin position="523"/>
        <end position="544"/>
    </location>
</feature>
<evidence type="ECO:0000256" key="7">
    <source>
        <dbReference type="ARBA" id="ARBA00023136"/>
    </source>
</evidence>
<dbReference type="OrthoDB" id="7375466at2"/>
<feature type="transmembrane region" description="Helical" evidence="9">
    <location>
        <begin position="191"/>
        <end position="212"/>
    </location>
</feature>
<proteinExistence type="inferred from homology"/>
<dbReference type="CDD" id="cd17502">
    <property type="entry name" value="MFS_Azr1_MDR_like"/>
    <property type="match status" value="1"/>
</dbReference>
<dbReference type="GO" id="GO:0005886">
    <property type="term" value="C:plasma membrane"/>
    <property type="evidence" value="ECO:0007669"/>
    <property type="project" value="UniProtKB-SubCell"/>
</dbReference>